<keyword evidence="5" id="KW-0443">Lipid metabolism</keyword>
<dbReference type="InterPro" id="IPR018201">
    <property type="entry name" value="Ketoacyl_synth_AS"/>
</dbReference>
<reference evidence="13" key="1">
    <citation type="submission" date="2021-03" db="EMBL/GenBank/DDBJ databases">
        <authorList>
            <person name="Palmer J.M."/>
        </authorList>
    </citation>
    <scope>NUCLEOTIDE SEQUENCE</scope>
    <source>
        <strain evidence="13">ARV_011</strain>
    </source>
</reference>
<dbReference type="InterPro" id="IPR017568">
    <property type="entry name" value="3-oxoacyl-ACP_synth-2"/>
</dbReference>
<evidence type="ECO:0000256" key="3">
    <source>
        <dbReference type="ARBA" id="ARBA00022679"/>
    </source>
</evidence>
<organism evidence="13 14">
    <name type="scientific">Scheffersomyces spartinae</name>
    <dbReference type="NCBI Taxonomy" id="45513"/>
    <lineage>
        <taxon>Eukaryota</taxon>
        <taxon>Fungi</taxon>
        <taxon>Dikarya</taxon>
        <taxon>Ascomycota</taxon>
        <taxon>Saccharomycotina</taxon>
        <taxon>Pichiomycetes</taxon>
        <taxon>Debaryomycetaceae</taxon>
        <taxon>Scheffersomyces</taxon>
    </lineage>
</organism>
<evidence type="ECO:0000256" key="10">
    <source>
        <dbReference type="PIRSR" id="PIRSR000447-1"/>
    </source>
</evidence>
<dbReference type="NCBIfam" id="NF005589">
    <property type="entry name" value="PRK07314.1"/>
    <property type="match status" value="1"/>
</dbReference>
<keyword evidence="4" id="KW-0276">Fatty acid metabolism</keyword>
<evidence type="ECO:0000256" key="7">
    <source>
        <dbReference type="ARBA" id="ARBA00023315"/>
    </source>
</evidence>
<evidence type="ECO:0000256" key="8">
    <source>
        <dbReference type="ARBA" id="ARBA00049541"/>
    </source>
</evidence>
<dbReference type="PROSITE" id="PS52004">
    <property type="entry name" value="KS3_2"/>
    <property type="match status" value="1"/>
</dbReference>
<evidence type="ECO:0000259" key="12">
    <source>
        <dbReference type="PROSITE" id="PS52004"/>
    </source>
</evidence>
<keyword evidence="3 9" id="KW-0808">Transferase</keyword>
<dbReference type="InterPro" id="IPR020841">
    <property type="entry name" value="PKS_Beta-ketoAc_synthase_dom"/>
</dbReference>
<dbReference type="GO" id="GO:0004315">
    <property type="term" value="F:3-oxoacyl-[acyl-carrier-protein] synthase activity"/>
    <property type="evidence" value="ECO:0007669"/>
    <property type="project" value="UniProtKB-EC"/>
</dbReference>
<dbReference type="Gene3D" id="3.40.47.10">
    <property type="match status" value="2"/>
</dbReference>
<keyword evidence="14" id="KW-1185">Reference proteome</keyword>
<dbReference type="FunFam" id="3.40.47.10:FF:000009">
    <property type="entry name" value="3-oxoacyl-[acyl-carrier-protein] synthase 2"/>
    <property type="match status" value="1"/>
</dbReference>
<dbReference type="CDD" id="cd00834">
    <property type="entry name" value="KAS_I_II"/>
    <property type="match status" value="1"/>
</dbReference>
<dbReference type="InterPro" id="IPR014031">
    <property type="entry name" value="Ketoacyl_synth_C"/>
</dbReference>
<dbReference type="GO" id="GO:0006633">
    <property type="term" value="P:fatty acid biosynthetic process"/>
    <property type="evidence" value="ECO:0007669"/>
    <property type="project" value="UniProtKB-KW"/>
</dbReference>
<dbReference type="AlphaFoldDB" id="A0A9P8AIU7"/>
<evidence type="ECO:0000256" key="6">
    <source>
        <dbReference type="ARBA" id="ARBA00023160"/>
    </source>
</evidence>
<dbReference type="EMBL" id="JAHMUF010000011">
    <property type="protein sequence ID" value="KAG7193501.1"/>
    <property type="molecule type" value="Genomic_DNA"/>
</dbReference>
<dbReference type="Pfam" id="PF02801">
    <property type="entry name" value="Ketoacyl-synt_C"/>
    <property type="match status" value="1"/>
</dbReference>
<dbReference type="Pfam" id="PF00109">
    <property type="entry name" value="ketoacyl-synt"/>
    <property type="match status" value="1"/>
</dbReference>
<accession>A0A9P8AIU7</accession>
<dbReference type="RefSeq" id="XP_043049049.1">
    <property type="nucleotide sequence ID" value="XM_043191406.1"/>
</dbReference>
<evidence type="ECO:0000256" key="11">
    <source>
        <dbReference type="RuleBase" id="RU003694"/>
    </source>
</evidence>
<evidence type="ECO:0000313" key="14">
    <source>
        <dbReference type="Proteomes" id="UP000790833"/>
    </source>
</evidence>
<keyword evidence="6 9" id="KW-0275">Fatty acid biosynthesis</keyword>
<dbReference type="PROSITE" id="PS00606">
    <property type="entry name" value="KS3_1"/>
    <property type="match status" value="1"/>
</dbReference>
<feature type="active site" description="For beta-ketoacyl synthase activity" evidence="10">
    <location>
        <position position="189"/>
    </location>
</feature>
<dbReference type="PANTHER" id="PTHR11712:SF336">
    <property type="entry name" value="3-OXOACYL-[ACYL-CARRIER-PROTEIN] SYNTHASE, MITOCHONDRIAL"/>
    <property type="match status" value="1"/>
</dbReference>
<dbReference type="PIRSF" id="PIRSF000447">
    <property type="entry name" value="KAS_II"/>
    <property type="match status" value="1"/>
</dbReference>
<keyword evidence="2 9" id="KW-0444">Lipid biosynthesis</keyword>
<comment type="caution">
    <text evidence="13">The sequence shown here is derived from an EMBL/GenBank/DDBJ whole genome shotgun (WGS) entry which is preliminary data.</text>
</comment>
<dbReference type="GeneID" id="66113942"/>
<keyword evidence="7" id="KW-0012">Acyltransferase</keyword>
<comment type="similarity">
    <text evidence="1 9 11">Belongs to the thiolase-like superfamily. Beta-ketoacyl-ACP synthases family.</text>
</comment>
<proteinExistence type="inferred from homology"/>
<dbReference type="InterPro" id="IPR014030">
    <property type="entry name" value="Ketoacyl_synth_N"/>
</dbReference>
<evidence type="ECO:0000256" key="5">
    <source>
        <dbReference type="ARBA" id="ARBA00023098"/>
    </source>
</evidence>
<dbReference type="InterPro" id="IPR000794">
    <property type="entry name" value="Beta-ketoacyl_synthase"/>
</dbReference>
<dbReference type="SMART" id="SM00825">
    <property type="entry name" value="PKS_KS"/>
    <property type="match status" value="1"/>
</dbReference>
<dbReference type="InterPro" id="IPR016039">
    <property type="entry name" value="Thiolase-like"/>
</dbReference>
<gene>
    <name evidence="13" type="primary">CEM1</name>
    <name evidence="13" type="ORF">KQ657_000568</name>
</gene>
<dbReference type="PANTHER" id="PTHR11712">
    <property type="entry name" value="POLYKETIDE SYNTHASE-RELATED"/>
    <property type="match status" value="1"/>
</dbReference>
<dbReference type="SUPFAM" id="SSF53901">
    <property type="entry name" value="Thiolase-like"/>
    <property type="match status" value="2"/>
</dbReference>
<dbReference type="GO" id="GO:0005739">
    <property type="term" value="C:mitochondrion"/>
    <property type="evidence" value="ECO:0007669"/>
    <property type="project" value="TreeGrafter"/>
</dbReference>
<evidence type="ECO:0000313" key="13">
    <source>
        <dbReference type="EMBL" id="KAG7193501.1"/>
    </source>
</evidence>
<dbReference type="Proteomes" id="UP000790833">
    <property type="component" value="Unassembled WGS sequence"/>
</dbReference>
<name>A0A9P8AIU7_9ASCO</name>
<sequence length="453" mass="48490">MRRTKETTNMSAGPRVVVTGIGLVTPLGVGRAATWSRLLRSESGLMCTKQFEDYELMGWNKIPSKVVGKVPNKSFSKTLTGLWDESDHFDRSDLKKYSLFSQYALVAAREALRDADLDPRTNPEAVGTAIGSGIVAVEDVYQASVDFNNKGYKKISPFFVPRILSNMPAGNVSIECGTKGPLHAVSTACATGNNAIGDAFNFIKMGYAKAMVAGGTEAAIHPVPLGGFARAKSVVTGHEDDPSKASRPFDGDRNGFVLGEGSGVLILEDLDSALARGVKPENIYGEILSYGLTGDSWHITAPREDGDGAYRAMSMALARSGLTPNDIDYVNAHATSTLIGDRAENNAMCSLFQRESRAEPLTVSSTKGAIGHLLGAAGAVEAAFTALAIKNQIAPPTLNLENPGKHIEDDETKFTSMDYVPNKAKEMKIEYALNNSFGFGGINSSVCFKRFQI</sequence>
<protein>
    <recommendedName>
        <fullName evidence="9">3-oxoacyl-[acyl-carrier-protein] synthase</fullName>
    </recommendedName>
</protein>
<evidence type="ECO:0000256" key="2">
    <source>
        <dbReference type="ARBA" id="ARBA00022516"/>
    </source>
</evidence>
<dbReference type="OrthoDB" id="5334845at2759"/>
<evidence type="ECO:0000256" key="1">
    <source>
        <dbReference type="ARBA" id="ARBA00008467"/>
    </source>
</evidence>
<feature type="domain" description="Ketosynthase family 3 (KS3)" evidence="12">
    <location>
        <begin position="13"/>
        <end position="450"/>
    </location>
</feature>
<comment type="catalytic activity">
    <reaction evidence="8">
        <text>a fatty acyl-[ACP] + malonyl-[ACP] + H(+) = a 3-oxoacyl-[ACP] + holo-[ACP] + CO2</text>
        <dbReference type="Rhea" id="RHEA:22836"/>
        <dbReference type="Rhea" id="RHEA-COMP:9623"/>
        <dbReference type="Rhea" id="RHEA-COMP:9685"/>
        <dbReference type="Rhea" id="RHEA-COMP:9916"/>
        <dbReference type="Rhea" id="RHEA-COMP:14125"/>
        <dbReference type="ChEBI" id="CHEBI:15378"/>
        <dbReference type="ChEBI" id="CHEBI:16526"/>
        <dbReference type="ChEBI" id="CHEBI:64479"/>
        <dbReference type="ChEBI" id="CHEBI:78449"/>
        <dbReference type="ChEBI" id="CHEBI:78776"/>
        <dbReference type="ChEBI" id="CHEBI:138651"/>
        <dbReference type="EC" id="2.3.1.41"/>
    </reaction>
</comment>
<evidence type="ECO:0000256" key="9">
    <source>
        <dbReference type="PIRNR" id="PIRNR000447"/>
    </source>
</evidence>
<evidence type="ECO:0000256" key="4">
    <source>
        <dbReference type="ARBA" id="ARBA00022832"/>
    </source>
</evidence>